<accession>A0A1L5YD09</accession>
<dbReference type="EMBL" id="KX897545">
    <property type="protein sequence ID" value="APP88580.1"/>
    <property type="molecule type" value="Genomic_DNA"/>
</dbReference>
<keyword evidence="4" id="KW-1185">Reference proteome</keyword>
<dbReference type="PANTHER" id="PTHR46737">
    <property type="entry name" value="OS02G0827600 PROTEIN"/>
    <property type="match status" value="1"/>
</dbReference>
<sequence length="150" mass="17453">MMEVRFRDFNPFNCWIWMRFAQPAQVTEIDYINTLLDSWFILGRMGAFNAQNLQIHLQGYDINWMEYDNNLLRDSLGSSINAMSQPEFKDDWARCWIDLGEGDNIALDLLINALLHIDVNVVEIVELVIGGINDDWPVEDYPEDLLSLPL</sequence>
<name>A0A1L5YD09_9EUKA</name>
<dbReference type="EMBL" id="LC490351">
    <property type="protein sequence ID" value="BBL86566.1"/>
    <property type="molecule type" value="Genomic_DNA"/>
</dbReference>
<dbReference type="InterPro" id="IPR021920">
    <property type="entry name" value="DUF3531"/>
</dbReference>
<dbReference type="PANTHER" id="PTHR46737:SF2">
    <property type="entry name" value="OS02G0827600 PROTEIN"/>
    <property type="match status" value="1"/>
</dbReference>
<geneLocation type="plastid" evidence="1"/>
<evidence type="ECO:0008006" key="5">
    <source>
        <dbReference type="Google" id="ProtNLM"/>
    </source>
</evidence>
<evidence type="ECO:0000313" key="1">
    <source>
        <dbReference type="EMBL" id="APP88580.1"/>
    </source>
</evidence>
<dbReference type="EMBL" id="KY124271">
    <property type="protein sequence ID" value="AQX45347.1"/>
    <property type="molecule type" value="Genomic_DNA"/>
</dbReference>
<reference evidence="3 4" key="2">
    <citation type="submission" date="2019-06" db="EMBL/GenBank/DDBJ databases">
        <title>A hidden player of endosymbiotic evolution: DNA virus triggered massive gene transfer.</title>
        <authorList>
            <person name="Matsuo M."/>
            <person name="Katahata A."/>
            <person name="Tachikawa M."/>
            <person name="Minakuchi Y."/>
            <person name="Noguchi H."/>
            <person name="Toyoda A."/>
            <person name="Fujiyama A."/>
            <person name="Suzuki Y."/>
            <person name="Satoh S."/>
            <person name="Nakayama T."/>
            <person name="Kamikawa R."/>
            <person name="Nomura M."/>
            <person name="Inagaki Y."/>
            <person name="Ishida K."/>
            <person name="Obokata J."/>
        </authorList>
    </citation>
    <scope>NUCLEOTIDE SEQUENCE [LARGE SCALE GENOMIC DNA]</scope>
    <source>
        <strain evidence="3 4">MYN1</strain>
    </source>
</reference>
<keyword evidence="1" id="KW-0934">Plastid</keyword>
<reference evidence="1" key="1">
    <citation type="journal article" date="2017" name="Protist">
        <title>Diversity of the Photosynthetic Paulinella Species, with the Description of Paulinella micropora sp. nov. and the Chromatophore Genome Sequence for strain KR01.</title>
        <authorList>
            <person name="Lhee D."/>
            <person name="Yang E.C."/>
            <person name="Kim J.I."/>
            <person name="Nakayama T."/>
            <person name="Zuccarello G."/>
            <person name="Andersen R.A."/>
            <person name="Yoon H.S."/>
        </authorList>
    </citation>
    <scope>NUCLEOTIDE SEQUENCE</scope>
    <source>
        <strain evidence="2">FK01</strain>
        <strain evidence="1">KR01</strain>
    </source>
</reference>
<evidence type="ECO:0000313" key="4">
    <source>
        <dbReference type="Proteomes" id="UP000503178"/>
    </source>
</evidence>
<evidence type="ECO:0000313" key="2">
    <source>
        <dbReference type="EMBL" id="AQX45347.1"/>
    </source>
</evidence>
<proteinExistence type="predicted"/>
<dbReference type="Proteomes" id="UP000503178">
    <property type="component" value="Chromatophore Pltd"/>
</dbReference>
<protein>
    <recommendedName>
        <fullName evidence="5">DUF3531 domain-containing protein</fullName>
    </recommendedName>
</protein>
<evidence type="ECO:0000313" key="3">
    <source>
        <dbReference type="EMBL" id="BBL86566.1"/>
    </source>
</evidence>
<organism evidence="1">
    <name type="scientific">Paulinella micropora</name>
    <dbReference type="NCBI Taxonomy" id="1928728"/>
    <lineage>
        <taxon>Eukaryota</taxon>
        <taxon>Sar</taxon>
        <taxon>Rhizaria</taxon>
        <taxon>Cercozoa</taxon>
        <taxon>Imbricatea</taxon>
        <taxon>Silicofilosea</taxon>
        <taxon>Euglyphida</taxon>
        <taxon>Paulinellidae</taxon>
        <taxon>Paulinella</taxon>
    </lineage>
</organism>
<dbReference type="Pfam" id="PF12049">
    <property type="entry name" value="DUF3531"/>
    <property type="match status" value="1"/>
</dbReference>
<dbReference type="AlphaFoldDB" id="A0A1L5YD09"/>
<gene>
    <name evidence="3" type="primary">MYN1_Chr_742</name>
    <name evidence="1" type="ORF">PCKR_820</name>
    <name evidence="2" type="ORF">PFK_820</name>
    <name evidence="3" type="ORF">PMYN1_Chma761</name>
</gene>